<organism evidence="2 3">
    <name type="scientific">Imshaugia aleurites</name>
    <dbReference type="NCBI Taxonomy" id="172621"/>
    <lineage>
        <taxon>Eukaryota</taxon>
        <taxon>Fungi</taxon>
        <taxon>Dikarya</taxon>
        <taxon>Ascomycota</taxon>
        <taxon>Pezizomycotina</taxon>
        <taxon>Lecanoromycetes</taxon>
        <taxon>OSLEUM clade</taxon>
        <taxon>Lecanoromycetidae</taxon>
        <taxon>Lecanorales</taxon>
        <taxon>Lecanorineae</taxon>
        <taxon>Parmeliaceae</taxon>
        <taxon>Imshaugia</taxon>
    </lineage>
</organism>
<feature type="domain" description="Pyrroloquinoline quinone-dependent pyranose dehydrogenase beta-propeller" evidence="1">
    <location>
        <begin position="35"/>
        <end position="128"/>
    </location>
</feature>
<sequence>MKQPELNRYHNQAFCLLNTVQVDLRHHRAHWRLTLKWGLRSSVGVAEEPETGGLYSVDNSADDITRDGAVDMHQSNSGEEMNFYGTLVDNADESQCSNHGYPECFAAWDPSAVPENSKLVIGSQFALTAT</sequence>
<comment type="caution">
    <text evidence="2">The sequence shown here is derived from an EMBL/GenBank/DDBJ whole genome shotgun (WGS) entry which is preliminary data.</text>
</comment>
<dbReference type="EMBL" id="CAJPDT010000143">
    <property type="protein sequence ID" value="CAF9941187.1"/>
    <property type="molecule type" value="Genomic_DNA"/>
</dbReference>
<evidence type="ECO:0000313" key="3">
    <source>
        <dbReference type="Proteomes" id="UP000664534"/>
    </source>
</evidence>
<name>A0A8H3J5S3_9LECA</name>
<reference evidence="2" key="1">
    <citation type="submission" date="2021-03" db="EMBL/GenBank/DDBJ databases">
        <authorList>
            <person name="Tagirdzhanova G."/>
        </authorList>
    </citation>
    <scope>NUCLEOTIDE SEQUENCE</scope>
</reference>
<proteinExistence type="predicted"/>
<dbReference type="OrthoDB" id="507128at2759"/>
<protein>
    <recommendedName>
        <fullName evidence="1">Pyrroloquinoline quinone-dependent pyranose dehydrogenase beta-propeller domain-containing protein</fullName>
    </recommendedName>
</protein>
<dbReference type="InterPro" id="IPR054539">
    <property type="entry name" value="Beta-prop_PDH"/>
</dbReference>
<dbReference type="AlphaFoldDB" id="A0A8H3J5S3"/>
<gene>
    <name evidence="2" type="ORF">IMSHALPRED_002460</name>
</gene>
<dbReference type="Pfam" id="PF22807">
    <property type="entry name" value="TrAA12"/>
    <property type="match status" value="1"/>
</dbReference>
<evidence type="ECO:0000313" key="2">
    <source>
        <dbReference type="EMBL" id="CAF9941187.1"/>
    </source>
</evidence>
<keyword evidence="3" id="KW-1185">Reference proteome</keyword>
<evidence type="ECO:0000259" key="1">
    <source>
        <dbReference type="Pfam" id="PF22807"/>
    </source>
</evidence>
<accession>A0A8H3J5S3</accession>
<dbReference type="Proteomes" id="UP000664534">
    <property type="component" value="Unassembled WGS sequence"/>
</dbReference>